<gene>
    <name evidence="3" type="ORF">HPC62_08970</name>
</gene>
<keyword evidence="2" id="KW-0812">Transmembrane</keyword>
<evidence type="ECO:0000256" key="1">
    <source>
        <dbReference type="ARBA" id="ARBA00009846"/>
    </source>
</evidence>
<dbReference type="RefSeq" id="WP_172354967.1">
    <property type="nucleotide sequence ID" value="NZ_CP053661.1"/>
</dbReference>
<dbReference type="InterPro" id="IPR007572">
    <property type="entry name" value="Uncharacterised_Ycf20"/>
</dbReference>
<dbReference type="Proteomes" id="UP000505210">
    <property type="component" value="Chromosome"/>
</dbReference>
<keyword evidence="4" id="KW-1185">Reference proteome</keyword>
<comment type="similarity">
    <text evidence="1">Belongs to the ycf20 family.</text>
</comment>
<sequence>MQDTRLTRLLNGTLGQFDQWLLNPWRRISLVVMSLLLGNFLAGAVATTAGATSELDILVSALMVAITEAISRFVYWQRRSQLVNGRPRPSIVSEMLNAMKIGLTYGLFLEAFKLGS</sequence>
<evidence type="ECO:0000313" key="3">
    <source>
        <dbReference type="EMBL" id="QKD82301.1"/>
    </source>
</evidence>
<dbReference type="KEGG" id="theu:HPC62_08970"/>
<keyword evidence="2" id="KW-0472">Membrane</keyword>
<organism evidence="3 4">
    <name type="scientific">Thermoleptolyngbya sichuanensis A183</name>
    <dbReference type="NCBI Taxonomy" id="2737172"/>
    <lineage>
        <taxon>Bacteria</taxon>
        <taxon>Bacillati</taxon>
        <taxon>Cyanobacteriota</taxon>
        <taxon>Cyanophyceae</taxon>
        <taxon>Oculatellales</taxon>
        <taxon>Oculatellaceae</taxon>
        <taxon>Thermoleptolyngbya</taxon>
        <taxon>Thermoleptolyngbya sichuanensis</taxon>
    </lineage>
</organism>
<dbReference type="AlphaFoldDB" id="A0A6M8BF93"/>
<accession>A0A6M8BF93</accession>
<proteinExistence type="inferred from homology"/>
<feature type="transmembrane region" description="Helical" evidence="2">
    <location>
        <begin position="30"/>
        <end position="51"/>
    </location>
</feature>
<dbReference type="Pfam" id="PF04483">
    <property type="entry name" value="DUF565"/>
    <property type="match status" value="1"/>
</dbReference>
<dbReference type="PANTHER" id="PTHR33787:SF5">
    <property type="entry name" value="YCF20-LIKE PROTEIN"/>
    <property type="match status" value="1"/>
</dbReference>
<dbReference type="PANTHER" id="PTHR33787">
    <property type="match status" value="1"/>
</dbReference>
<evidence type="ECO:0000256" key="2">
    <source>
        <dbReference type="SAM" id="Phobius"/>
    </source>
</evidence>
<dbReference type="EMBL" id="CP053661">
    <property type="protein sequence ID" value="QKD82301.1"/>
    <property type="molecule type" value="Genomic_DNA"/>
</dbReference>
<keyword evidence="2" id="KW-1133">Transmembrane helix</keyword>
<protein>
    <submittedName>
        <fullName evidence="3">DUF565 domain-containing protein</fullName>
    </submittedName>
</protein>
<reference evidence="3 4" key="1">
    <citation type="submission" date="2020-05" db="EMBL/GenBank/DDBJ databases">
        <title>Complete genome sequence of of a novel Thermoleptolyngbya strain isolated from hot springs of Ganzi, Sichuan China.</title>
        <authorList>
            <person name="Tang J."/>
            <person name="Daroch M."/>
            <person name="Li L."/>
            <person name="Waleron K."/>
            <person name="Waleron M."/>
            <person name="Waleron M."/>
        </authorList>
    </citation>
    <scope>NUCLEOTIDE SEQUENCE [LARGE SCALE GENOMIC DNA]</scope>
    <source>
        <strain evidence="3 4">PKUAC-SCTA183</strain>
    </source>
</reference>
<name>A0A6M8BF93_9CYAN</name>
<evidence type="ECO:0000313" key="4">
    <source>
        <dbReference type="Proteomes" id="UP000505210"/>
    </source>
</evidence>
<feature type="transmembrane region" description="Helical" evidence="2">
    <location>
        <begin position="57"/>
        <end position="76"/>
    </location>
</feature>